<evidence type="ECO:0000259" key="5">
    <source>
        <dbReference type="PROSITE" id="PS50977"/>
    </source>
</evidence>
<feature type="DNA-binding region" description="H-T-H motif" evidence="4">
    <location>
        <begin position="28"/>
        <end position="47"/>
    </location>
</feature>
<reference evidence="7" key="1">
    <citation type="journal article" date="2019" name="Int. J. Syst. Evol. Microbiol.">
        <title>The Global Catalogue of Microorganisms (GCM) 10K type strain sequencing project: providing services to taxonomists for standard genome sequencing and annotation.</title>
        <authorList>
            <consortium name="The Broad Institute Genomics Platform"/>
            <consortium name="The Broad Institute Genome Sequencing Center for Infectious Disease"/>
            <person name="Wu L."/>
            <person name="Ma J."/>
        </authorList>
    </citation>
    <scope>NUCLEOTIDE SEQUENCE [LARGE SCALE GENOMIC DNA]</scope>
    <source>
        <strain evidence="7">TBRC 5832</strain>
    </source>
</reference>
<dbReference type="SUPFAM" id="SSF46689">
    <property type="entry name" value="Homeodomain-like"/>
    <property type="match status" value="1"/>
</dbReference>
<evidence type="ECO:0000256" key="1">
    <source>
        <dbReference type="ARBA" id="ARBA00023015"/>
    </source>
</evidence>
<keyword evidence="1" id="KW-0805">Transcription regulation</keyword>
<evidence type="ECO:0000256" key="3">
    <source>
        <dbReference type="ARBA" id="ARBA00023163"/>
    </source>
</evidence>
<dbReference type="Pfam" id="PF00440">
    <property type="entry name" value="TetR_N"/>
    <property type="match status" value="1"/>
</dbReference>
<dbReference type="InterPro" id="IPR009057">
    <property type="entry name" value="Homeodomain-like_sf"/>
</dbReference>
<gene>
    <name evidence="6" type="ORF">ACFO0C_25615</name>
</gene>
<dbReference type="PANTHER" id="PTHR30055">
    <property type="entry name" value="HTH-TYPE TRANSCRIPTIONAL REGULATOR RUTR"/>
    <property type="match status" value="1"/>
</dbReference>
<keyword evidence="2 4" id="KW-0238">DNA-binding</keyword>
<feature type="domain" description="HTH tetR-type" evidence="5">
    <location>
        <begin position="5"/>
        <end position="65"/>
    </location>
</feature>
<accession>A0ABV8IZ78</accession>
<dbReference type="PROSITE" id="PS50977">
    <property type="entry name" value="HTH_TETR_2"/>
    <property type="match status" value="1"/>
</dbReference>
<dbReference type="InterPro" id="IPR050109">
    <property type="entry name" value="HTH-type_TetR-like_transc_reg"/>
</dbReference>
<dbReference type="PRINTS" id="PR00455">
    <property type="entry name" value="HTHTETR"/>
</dbReference>
<organism evidence="6 7">
    <name type="scientific">Actinoplanes subglobosus</name>
    <dbReference type="NCBI Taxonomy" id="1547892"/>
    <lineage>
        <taxon>Bacteria</taxon>
        <taxon>Bacillati</taxon>
        <taxon>Actinomycetota</taxon>
        <taxon>Actinomycetes</taxon>
        <taxon>Micromonosporales</taxon>
        <taxon>Micromonosporaceae</taxon>
        <taxon>Actinoplanes</taxon>
    </lineage>
</organism>
<dbReference type="PANTHER" id="PTHR30055:SF234">
    <property type="entry name" value="HTH-TYPE TRANSCRIPTIONAL REGULATOR BETI"/>
    <property type="match status" value="1"/>
</dbReference>
<evidence type="ECO:0000313" key="7">
    <source>
        <dbReference type="Proteomes" id="UP001595867"/>
    </source>
</evidence>
<sequence>MGVRERRREALVAAARELFLERGVDQVTIDDIADRCDVTRRTVYRYFATREQVALAVEVDVLQRWAQVLAEHSPRWTGTGAQRLRAAFADVEQLVDDAADEVRFTRVFDAQPGVNVTDELGRQFHAVVRDLLAPIVEILAAGRRDGTLHYTVPPELMASTMTNAYLGLAQRVYGMGDRLAGEQGIEPRRMLTELGRLFLTGLGAAPSR</sequence>
<dbReference type="InterPro" id="IPR001647">
    <property type="entry name" value="HTH_TetR"/>
</dbReference>
<dbReference type="InterPro" id="IPR036271">
    <property type="entry name" value="Tet_transcr_reg_TetR-rel_C_sf"/>
</dbReference>
<dbReference type="RefSeq" id="WP_378069221.1">
    <property type="nucleotide sequence ID" value="NZ_JBHSBL010000019.1"/>
</dbReference>
<evidence type="ECO:0000256" key="2">
    <source>
        <dbReference type="ARBA" id="ARBA00023125"/>
    </source>
</evidence>
<dbReference type="SUPFAM" id="SSF48498">
    <property type="entry name" value="Tetracyclin repressor-like, C-terminal domain"/>
    <property type="match status" value="1"/>
</dbReference>
<name>A0ABV8IZ78_9ACTN</name>
<evidence type="ECO:0000313" key="6">
    <source>
        <dbReference type="EMBL" id="MFC4068320.1"/>
    </source>
</evidence>
<protein>
    <submittedName>
        <fullName evidence="6">TetR/AcrR family transcriptional regulator</fullName>
    </submittedName>
</protein>
<dbReference type="Gene3D" id="1.10.357.10">
    <property type="entry name" value="Tetracycline Repressor, domain 2"/>
    <property type="match status" value="1"/>
</dbReference>
<comment type="caution">
    <text evidence="6">The sequence shown here is derived from an EMBL/GenBank/DDBJ whole genome shotgun (WGS) entry which is preliminary data.</text>
</comment>
<proteinExistence type="predicted"/>
<keyword evidence="7" id="KW-1185">Reference proteome</keyword>
<keyword evidence="3" id="KW-0804">Transcription</keyword>
<dbReference type="EMBL" id="JBHSBL010000019">
    <property type="protein sequence ID" value="MFC4068320.1"/>
    <property type="molecule type" value="Genomic_DNA"/>
</dbReference>
<dbReference type="Proteomes" id="UP001595867">
    <property type="component" value="Unassembled WGS sequence"/>
</dbReference>
<evidence type="ECO:0000256" key="4">
    <source>
        <dbReference type="PROSITE-ProRule" id="PRU00335"/>
    </source>
</evidence>